<dbReference type="NCBIfam" id="NF008402">
    <property type="entry name" value="PRK11202.1"/>
    <property type="match status" value="1"/>
</dbReference>
<name>A0AAX4HLZ1_9BACT</name>
<organism evidence="6 7">
    <name type="scientific">Peredibacter starrii</name>
    <dbReference type="NCBI Taxonomy" id="28202"/>
    <lineage>
        <taxon>Bacteria</taxon>
        <taxon>Pseudomonadati</taxon>
        <taxon>Bdellovibrionota</taxon>
        <taxon>Bacteriovoracia</taxon>
        <taxon>Bacteriovoracales</taxon>
        <taxon>Bacteriovoracaceae</taxon>
        <taxon>Peredibacter</taxon>
    </lineage>
</organism>
<dbReference type="PRINTS" id="PR00455">
    <property type="entry name" value="HTHTETR"/>
</dbReference>
<dbReference type="PANTHER" id="PTHR47752">
    <property type="entry name" value="HTH-TYPE TRANSCRIPTIONAL REPRESSOR FABR"/>
    <property type="match status" value="1"/>
</dbReference>
<keyword evidence="2 4" id="KW-0238">DNA-binding</keyword>
<keyword evidence="7" id="KW-1185">Reference proteome</keyword>
<dbReference type="AlphaFoldDB" id="A0AAX4HLZ1"/>
<evidence type="ECO:0000256" key="4">
    <source>
        <dbReference type="PROSITE-ProRule" id="PRU00335"/>
    </source>
</evidence>
<dbReference type="InterPro" id="IPR050692">
    <property type="entry name" value="HTH_transcr_repressor_FabR"/>
</dbReference>
<feature type="DNA-binding region" description="H-T-H motif" evidence="4">
    <location>
        <begin position="32"/>
        <end position="51"/>
    </location>
</feature>
<dbReference type="InterPro" id="IPR009057">
    <property type="entry name" value="Homeodomain-like_sf"/>
</dbReference>
<dbReference type="InterPro" id="IPR023772">
    <property type="entry name" value="DNA-bd_HTH_TetR-type_CS"/>
</dbReference>
<dbReference type="SUPFAM" id="SSF46689">
    <property type="entry name" value="Homeodomain-like"/>
    <property type="match status" value="1"/>
</dbReference>
<dbReference type="PANTHER" id="PTHR47752:SF1">
    <property type="entry name" value="HTH-TYPE TRANSCRIPTIONAL REPRESSOR FABR"/>
    <property type="match status" value="1"/>
</dbReference>
<protein>
    <submittedName>
        <fullName evidence="6">HTH-type transcriptional repressor FabR</fullName>
    </submittedName>
</protein>
<dbReference type="PROSITE" id="PS01081">
    <property type="entry name" value="HTH_TETR_1"/>
    <property type="match status" value="1"/>
</dbReference>
<dbReference type="Pfam" id="PF00440">
    <property type="entry name" value="TetR_N"/>
    <property type="match status" value="1"/>
</dbReference>
<dbReference type="KEGG" id="psti:SOO65_15725"/>
<gene>
    <name evidence="6" type="primary">fabR</name>
    <name evidence="6" type="ORF">SOO65_15725</name>
</gene>
<reference evidence="6 7" key="1">
    <citation type="submission" date="2023-11" db="EMBL/GenBank/DDBJ databases">
        <title>Peredibacter starrii A3.12.</title>
        <authorList>
            <person name="Mitchell R.J."/>
        </authorList>
    </citation>
    <scope>NUCLEOTIDE SEQUENCE [LARGE SCALE GENOMIC DNA]</scope>
    <source>
        <strain evidence="6 7">A3.12</strain>
    </source>
</reference>
<evidence type="ECO:0000256" key="3">
    <source>
        <dbReference type="ARBA" id="ARBA00023163"/>
    </source>
</evidence>
<dbReference type="Pfam" id="PF21943">
    <property type="entry name" value="TetR_C_46"/>
    <property type="match status" value="1"/>
</dbReference>
<dbReference type="RefSeq" id="WP_321392365.1">
    <property type="nucleotide sequence ID" value="NZ_CP139487.1"/>
</dbReference>
<dbReference type="GO" id="GO:0003677">
    <property type="term" value="F:DNA binding"/>
    <property type="evidence" value="ECO:0007669"/>
    <property type="project" value="UniProtKB-UniRule"/>
</dbReference>
<dbReference type="EMBL" id="CP139487">
    <property type="protein sequence ID" value="WPU64143.1"/>
    <property type="molecule type" value="Genomic_DNA"/>
</dbReference>
<accession>A0AAX4HLZ1</accession>
<keyword evidence="1" id="KW-0805">Transcription regulation</keyword>
<evidence type="ECO:0000259" key="5">
    <source>
        <dbReference type="PROSITE" id="PS50977"/>
    </source>
</evidence>
<dbReference type="Gene3D" id="1.10.10.60">
    <property type="entry name" value="Homeodomain-like"/>
    <property type="match status" value="1"/>
</dbReference>
<dbReference type="Gene3D" id="1.10.357.10">
    <property type="entry name" value="Tetracycline Repressor, domain 2"/>
    <property type="match status" value="1"/>
</dbReference>
<dbReference type="FunFam" id="1.10.10.60:FF:000034">
    <property type="entry name" value="HTH-type transcriptional repressor FabR"/>
    <property type="match status" value="1"/>
</dbReference>
<proteinExistence type="predicted"/>
<evidence type="ECO:0000313" key="7">
    <source>
        <dbReference type="Proteomes" id="UP001324634"/>
    </source>
</evidence>
<sequence length="217" mass="24744">MHERLEQKQRTRRNLIEAALKLSGEQGFSSISLREVAKVAGITPAGFYRHFHDMEELGLALIDEVGLSLRHLLREARRNIDKEGSAVRSSVETFIEYITENANLFRLLQGERQGSSLAFRKALFAEINRFIEEVTEDLDRGSKLLDQPLMDVGLAAEAIVAVAFTVGAEAIDLPKHRRQELIERLIKEVKMILRGARIQERPKKKVSKKSSRRKSQR</sequence>
<keyword evidence="3" id="KW-0804">Transcription</keyword>
<feature type="domain" description="HTH tetR-type" evidence="5">
    <location>
        <begin position="9"/>
        <end position="69"/>
    </location>
</feature>
<dbReference type="InterPro" id="IPR001647">
    <property type="entry name" value="HTH_TetR"/>
</dbReference>
<evidence type="ECO:0000256" key="2">
    <source>
        <dbReference type="ARBA" id="ARBA00023125"/>
    </source>
</evidence>
<evidence type="ECO:0000313" key="6">
    <source>
        <dbReference type="EMBL" id="WPU64143.1"/>
    </source>
</evidence>
<dbReference type="PROSITE" id="PS50977">
    <property type="entry name" value="HTH_TETR_2"/>
    <property type="match status" value="1"/>
</dbReference>
<evidence type="ECO:0000256" key="1">
    <source>
        <dbReference type="ARBA" id="ARBA00023015"/>
    </source>
</evidence>
<dbReference type="InterPro" id="IPR054129">
    <property type="entry name" value="DesT_TetR_C"/>
</dbReference>
<dbReference type="Proteomes" id="UP001324634">
    <property type="component" value="Chromosome"/>
</dbReference>